<organism evidence="1 2">
    <name type="scientific">Candidatus Iainarchaeum sp</name>
    <dbReference type="NCBI Taxonomy" id="3101447"/>
    <lineage>
        <taxon>Archaea</taxon>
        <taxon>Candidatus Iainarchaeota</taxon>
        <taxon>Candidatus Iainarchaeia</taxon>
        <taxon>Candidatus Iainarchaeales</taxon>
        <taxon>Candidatus Iainarchaeaceae</taxon>
        <taxon>Candidatus Iainarchaeum</taxon>
    </lineage>
</organism>
<dbReference type="AlphaFoldDB" id="A0A8T5GGA4"/>
<comment type="caution">
    <text evidence="1">The sequence shown here is derived from an EMBL/GenBank/DDBJ whole genome shotgun (WGS) entry which is preliminary data.</text>
</comment>
<gene>
    <name evidence="1" type="ORF">HON47_05080</name>
</gene>
<sequence length="46" mass="5419">MQSRRRDAMSVGEKIKLSEKRAGLTKVKVKRRFVRAMVRKLGGFRR</sequence>
<proteinExistence type="predicted"/>
<name>A0A8T5GGA4_9ARCH</name>
<evidence type="ECO:0000313" key="2">
    <source>
        <dbReference type="Proteomes" id="UP000722459"/>
    </source>
</evidence>
<accession>A0A8T5GGA4</accession>
<protein>
    <submittedName>
        <fullName evidence="1">Uncharacterized protein</fullName>
    </submittedName>
</protein>
<reference evidence="1" key="1">
    <citation type="journal article" date="2021" name="ISME J.">
        <title>Mercury methylation by metabolically versatile and cosmopolitan marine bacteria.</title>
        <authorList>
            <person name="Lin H."/>
            <person name="Ascher D.B."/>
            <person name="Myung Y."/>
            <person name="Lamborg C.H."/>
            <person name="Hallam S.J."/>
            <person name="Gionfriddo C.M."/>
            <person name="Holt K.E."/>
            <person name="Moreau J.W."/>
        </authorList>
    </citation>
    <scope>NUCLEOTIDE SEQUENCE</scope>
    <source>
        <strain evidence="1">SI075_bin30</strain>
    </source>
</reference>
<dbReference type="Proteomes" id="UP000722459">
    <property type="component" value="Unassembled WGS sequence"/>
</dbReference>
<evidence type="ECO:0000313" key="1">
    <source>
        <dbReference type="EMBL" id="MBT4870922.1"/>
    </source>
</evidence>
<dbReference type="EMBL" id="JABJNZ010000063">
    <property type="protein sequence ID" value="MBT4870922.1"/>
    <property type="molecule type" value="Genomic_DNA"/>
</dbReference>